<reference evidence="4" key="1">
    <citation type="journal article" date="2011" name="Nat. Genet.">
        <title>The Arabidopsis lyrata genome sequence and the basis of rapid genome size change.</title>
        <authorList>
            <person name="Hu T.T."/>
            <person name="Pattyn P."/>
            <person name="Bakker E.G."/>
            <person name="Cao J."/>
            <person name="Cheng J.-F."/>
            <person name="Clark R.M."/>
            <person name="Fahlgren N."/>
            <person name="Fawcett J.A."/>
            <person name="Grimwood J."/>
            <person name="Gundlach H."/>
            <person name="Haberer G."/>
            <person name="Hollister J.D."/>
            <person name="Ossowski S."/>
            <person name="Ottilar R.P."/>
            <person name="Salamov A.A."/>
            <person name="Schneeberger K."/>
            <person name="Spannagl M."/>
            <person name="Wang X."/>
            <person name="Yang L."/>
            <person name="Nasrallah M.E."/>
            <person name="Bergelson J."/>
            <person name="Carrington J.C."/>
            <person name="Gaut B.S."/>
            <person name="Schmutz J."/>
            <person name="Mayer K.F.X."/>
            <person name="Van de Peer Y."/>
            <person name="Grigoriev I.V."/>
            <person name="Nordborg M."/>
            <person name="Weigel D."/>
            <person name="Guo Y.-L."/>
        </authorList>
    </citation>
    <scope>NUCLEOTIDE SEQUENCE [LARGE SCALE GENOMIC DNA]</scope>
    <source>
        <strain evidence="4">cv. MN47</strain>
    </source>
</reference>
<dbReference type="Gramene" id="scaffold_701060.1">
    <property type="protein sequence ID" value="scaffold_701060.1"/>
    <property type="gene ID" value="scaffold_701060.1"/>
</dbReference>
<dbReference type="OrthoDB" id="1058937at2759"/>
<dbReference type="SMART" id="SM00061">
    <property type="entry name" value="MATH"/>
    <property type="match status" value="1"/>
</dbReference>
<accession>D7MB57</accession>
<dbReference type="PANTHER" id="PTHR46236">
    <property type="entry name" value="TRAF-LIKE SUPERFAMILY PROTEIN"/>
    <property type="match status" value="1"/>
</dbReference>
<dbReference type="Proteomes" id="UP000008694">
    <property type="component" value="Unassembled WGS sequence"/>
</dbReference>
<evidence type="ECO:0000256" key="1">
    <source>
        <dbReference type="ARBA" id="ARBA00023054"/>
    </source>
</evidence>
<name>D7MB57_ARALL</name>
<evidence type="ECO:0000313" key="3">
    <source>
        <dbReference type="EMBL" id="EFH43556.1"/>
    </source>
</evidence>
<protein>
    <recommendedName>
        <fullName evidence="2">MATH domain-containing protein</fullName>
    </recommendedName>
</protein>
<sequence length="285" mass="32477">MGDQVDNKFTWVIKNVSSLPSEKIYSDSFVIGGCSWRLVATYFKRNIFNDSLSLSLSLAVADAEYLPFGWKRHAEFSFTIVNQISEEFSQVQDIFRDFTETQEWFDHRTLACGCASSFPLAKLDAKYGGFILNEQVKIVAEVKVLVAIGKSDEADKPLKKIKIEYYDFLSDTPPVVEEPTIVYGFPVVSPEVELVSRIFENHPDVASGLRKDMSPYTKRAHMYSLICVIETLNKPLQEISRSYLVDARDRLVFLRSAGLLLDWVEKKLDEVTEKMDKEEQGQGDI</sequence>
<organism evidence="4">
    <name type="scientific">Arabidopsis lyrata subsp. lyrata</name>
    <name type="common">Lyre-leaved rock-cress</name>
    <dbReference type="NCBI Taxonomy" id="81972"/>
    <lineage>
        <taxon>Eukaryota</taxon>
        <taxon>Viridiplantae</taxon>
        <taxon>Streptophyta</taxon>
        <taxon>Embryophyta</taxon>
        <taxon>Tracheophyta</taxon>
        <taxon>Spermatophyta</taxon>
        <taxon>Magnoliopsida</taxon>
        <taxon>eudicotyledons</taxon>
        <taxon>Gunneridae</taxon>
        <taxon>Pentapetalae</taxon>
        <taxon>rosids</taxon>
        <taxon>malvids</taxon>
        <taxon>Brassicales</taxon>
        <taxon>Brassicaceae</taxon>
        <taxon>Camelineae</taxon>
        <taxon>Arabidopsis</taxon>
    </lineage>
</organism>
<evidence type="ECO:0000313" key="4">
    <source>
        <dbReference type="Proteomes" id="UP000008694"/>
    </source>
</evidence>
<dbReference type="Pfam" id="PF22486">
    <property type="entry name" value="MATH_2"/>
    <property type="match status" value="1"/>
</dbReference>
<gene>
    <name evidence="3" type="ORF">ARALYDRAFT_913318</name>
</gene>
<proteinExistence type="predicted"/>
<keyword evidence="1" id="KW-0175">Coiled coil</keyword>
<dbReference type="EMBL" id="GL348719">
    <property type="protein sequence ID" value="EFH43556.1"/>
    <property type="molecule type" value="Genomic_DNA"/>
</dbReference>
<dbReference type="PROSITE" id="PS50144">
    <property type="entry name" value="MATH"/>
    <property type="match status" value="1"/>
</dbReference>
<dbReference type="CDD" id="cd00121">
    <property type="entry name" value="MATH"/>
    <property type="match status" value="1"/>
</dbReference>
<dbReference type="InterPro" id="IPR008974">
    <property type="entry name" value="TRAF-like"/>
</dbReference>
<dbReference type="KEGG" id="aly:9303369"/>
<dbReference type="eggNOG" id="KOG1987">
    <property type="taxonomic scope" value="Eukaryota"/>
</dbReference>
<dbReference type="SUPFAM" id="SSF49599">
    <property type="entry name" value="TRAF domain-like"/>
    <property type="match status" value="1"/>
</dbReference>
<dbReference type="Gene3D" id="2.60.210.10">
    <property type="entry name" value="Apoptosis, Tumor Necrosis Factor Receptor Associated Protein 2, Chain A"/>
    <property type="match status" value="1"/>
</dbReference>
<evidence type="ECO:0000259" key="2">
    <source>
        <dbReference type="PROSITE" id="PS50144"/>
    </source>
</evidence>
<dbReference type="InterPro" id="IPR050804">
    <property type="entry name" value="MCC"/>
</dbReference>
<dbReference type="PANTHER" id="PTHR46236:SF11">
    <property type="entry name" value="TRAF-LIKE SUPERFAMILY PROTEIN"/>
    <property type="match status" value="1"/>
</dbReference>
<dbReference type="InterPro" id="IPR002083">
    <property type="entry name" value="MATH/TRAF_dom"/>
</dbReference>
<dbReference type="AlphaFoldDB" id="D7MB57"/>
<feature type="domain" description="MATH" evidence="2">
    <location>
        <begin position="6"/>
        <end position="142"/>
    </location>
</feature>
<dbReference type="HOGENOM" id="CLU_026537_0_0_1"/>
<dbReference type="STRING" id="81972.D7MB57"/>
<keyword evidence="4" id="KW-1185">Reference proteome</keyword>